<feature type="transmembrane region" description="Helical" evidence="5">
    <location>
        <begin position="195"/>
        <end position="212"/>
    </location>
</feature>
<accession>A0A6M8BAY6</accession>
<feature type="transmembrane region" description="Helical" evidence="5">
    <location>
        <begin position="172"/>
        <end position="188"/>
    </location>
</feature>
<dbReference type="PANTHER" id="PTHR37422">
    <property type="entry name" value="TEICHURONIC ACID BIOSYNTHESIS PROTEIN TUAE"/>
    <property type="match status" value="1"/>
</dbReference>
<reference evidence="7 8" key="1">
    <citation type="submission" date="2020-05" db="EMBL/GenBank/DDBJ databases">
        <title>Complete genome sequence of of a novel Thermoleptolyngbya strain isolated from hot springs of Ganzi, Sichuan China.</title>
        <authorList>
            <person name="Tang J."/>
            <person name="Daroch M."/>
            <person name="Li L."/>
            <person name="Waleron K."/>
            <person name="Waleron M."/>
            <person name="Waleron M."/>
        </authorList>
    </citation>
    <scope>NUCLEOTIDE SEQUENCE [LARGE SCALE GENOMIC DNA]</scope>
    <source>
        <strain evidence="7 8">PKUAC-SCTA183</strain>
    </source>
</reference>
<dbReference type="Proteomes" id="UP000505210">
    <property type="component" value="Chromosome"/>
</dbReference>
<evidence type="ECO:0000259" key="6">
    <source>
        <dbReference type="Pfam" id="PF04932"/>
    </source>
</evidence>
<feature type="transmembrane region" description="Helical" evidence="5">
    <location>
        <begin position="78"/>
        <end position="96"/>
    </location>
</feature>
<feature type="transmembrane region" description="Helical" evidence="5">
    <location>
        <begin position="332"/>
        <end position="353"/>
    </location>
</feature>
<dbReference type="Pfam" id="PF04932">
    <property type="entry name" value="Wzy_C"/>
    <property type="match status" value="1"/>
</dbReference>
<sequence length="431" mass="47810">MKGLWRFLELAFVIAYLTLYAGGILALFLSGGFSEGDAGSLRDVDFALIRQLLLVNYGISFLLLLWRWKYVVQRLFRSPFLLILLGLVVCSVLWSAQPSLTQTRAIALLGTTLFGVYFGTRFSPKEQLNLLAITFGIILFLNLAFVIALPQYGRMSGIHAGAWRGVFIHKNPFGQMMVLSSLIFLSLSSTKGRNSWMPMLGLAVSALMIVMSASSSSLINFVTLILIFMVIKVALWPDRIMIPVICTLSAVGSLASLFLVDLLELVVGSVGKDLTLTGRADIWPIVIRQGLQQPILGYGYSGFWGDWNSPGAAVWKDYGWLAPNAHNGFIDLWIQLGFVGAAIFLVCFLQMFVRGVQLSRGAEPSLYLWSVIYLIFTCLINSTESSLMVNNSLNWVLFVSLNMSLQPNRLRSRQTEEPVEVYMGALTPSVE</sequence>
<dbReference type="KEGG" id="theu:HPC62_21800"/>
<keyword evidence="8" id="KW-1185">Reference proteome</keyword>
<evidence type="ECO:0000256" key="4">
    <source>
        <dbReference type="ARBA" id="ARBA00023136"/>
    </source>
</evidence>
<evidence type="ECO:0000256" key="3">
    <source>
        <dbReference type="ARBA" id="ARBA00022989"/>
    </source>
</evidence>
<organism evidence="7 8">
    <name type="scientific">Thermoleptolyngbya sichuanensis A183</name>
    <dbReference type="NCBI Taxonomy" id="2737172"/>
    <lineage>
        <taxon>Bacteria</taxon>
        <taxon>Bacillati</taxon>
        <taxon>Cyanobacteriota</taxon>
        <taxon>Cyanophyceae</taxon>
        <taxon>Oculatellales</taxon>
        <taxon>Oculatellaceae</taxon>
        <taxon>Thermoleptolyngbya</taxon>
        <taxon>Thermoleptolyngbya sichuanensis</taxon>
    </lineage>
</organism>
<dbReference type="GO" id="GO:0016020">
    <property type="term" value="C:membrane"/>
    <property type="evidence" value="ECO:0007669"/>
    <property type="project" value="UniProtKB-SubCell"/>
</dbReference>
<dbReference type="InterPro" id="IPR051533">
    <property type="entry name" value="WaaL-like"/>
</dbReference>
<dbReference type="GO" id="GO:0016874">
    <property type="term" value="F:ligase activity"/>
    <property type="evidence" value="ECO:0007669"/>
    <property type="project" value="UniProtKB-KW"/>
</dbReference>
<name>A0A6M8BAY6_9CYAN</name>
<feature type="domain" description="O-antigen ligase-related" evidence="6">
    <location>
        <begin position="201"/>
        <end position="345"/>
    </location>
</feature>
<keyword evidence="7" id="KW-0436">Ligase</keyword>
<dbReference type="InterPro" id="IPR007016">
    <property type="entry name" value="O-antigen_ligase-rel_domated"/>
</dbReference>
<dbReference type="PANTHER" id="PTHR37422:SF17">
    <property type="entry name" value="O-ANTIGEN LIGASE"/>
    <property type="match status" value="1"/>
</dbReference>
<dbReference type="RefSeq" id="WP_172358496.1">
    <property type="nucleotide sequence ID" value="NZ_CP053661.1"/>
</dbReference>
<evidence type="ECO:0000256" key="1">
    <source>
        <dbReference type="ARBA" id="ARBA00004141"/>
    </source>
</evidence>
<keyword evidence="2 5" id="KW-0812">Transmembrane</keyword>
<dbReference type="EMBL" id="CP053661">
    <property type="protein sequence ID" value="QKD84469.1"/>
    <property type="molecule type" value="Genomic_DNA"/>
</dbReference>
<feature type="transmembrane region" description="Helical" evidence="5">
    <location>
        <begin position="218"/>
        <end position="235"/>
    </location>
</feature>
<dbReference type="AlphaFoldDB" id="A0A6M8BAY6"/>
<protein>
    <submittedName>
        <fullName evidence="7">O-antigen ligase family protein</fullName>
    </submittedName>
</protein>
<gene>
    <name evidence="7" type="ORF">HPC62_21800</name>
</gene>
<feature type="transmembrane region" description="Helical" evidence="5">
    <location>
        <begin position="130"/>
        <end position="152"/>
    </location>
</feature>
<feature type="transmembrane region" description="Helical" evidence="5">
    <location>
        <begin position="242"/>
        <end position="260"/>
    </location>
</feature>
<evidence type="ECO:0000313" key="7">
    <source>
        <dbReference type="EMBL" id="QKD84469.1"/>
    </source>
</evidence>
<keyword evidence="3 5" id="KW-1133">Transmembrane helix</keyword>
<evidence type="ECO:0000256" key="5">
    <source>
        <dbReference type="SAM" id="Phobius"/>
    </source>
</evidence>
<evidence type="ECO:0000313" key="8">
    <source>
        <dbReference type="Proteomes" id="UP000505210"/>
    </source>
</evidence>
<feature type="transmembrane region" description="Helical" evidence="5">
    <location>
        <begin position="365"/>
        <end position="382"/>
    </location>
</feature>
<feature type="transmembrane region" description="Helical" evidence="5">
    <location>
        <begin position="48"/>
        <end position="66"/>
    </location>
</feature>
<feature type="transmembrane region" description="Helical" evidence="5">
    <location>
        <begin position="7"/>
        <end position="28"/>
    </location>
</feature>
<evidence type="ECO:0000256" key="2">
    <source>
        <dbReference type="ARBA" id="ARBA00022692"/>
    </source>
</evidence>
<proteinExistence type="predicted"/>
<feature type="transmembrane region" description="Helical" evidence="5">
    <location>
        <begin position="102"/>
        <end position="118"/>
    </location>
</feature>
<keyword evidence="4 5" id="KW-0472">Membrane</keyword>
<comment type="subcellular location">
    <subcellularLocation>
        <location evidence="1">Membrane</location>
        <topology evidence="1">Multi-pass membrane protein</topology>
    </subcellularLocation>
</comment>